<evidence type="ECO:0000259" key="1">
    <source>
        <dbReference type="Pfam" id="PF02579"/>
    </source>
</evidence>
<dbReference type="SUPFAM" id="SSF53146">
    <property type="entry name" value="Nitrogenase accessory factor-like"/>
    <property type="match status" value="1"/>
</dbReference>
<reference evidence="4" key="1">
    <citation type="submission" date="2020-06" db="EMBL/GenBank/DDBJ databases">
        <title>Unique genomic features of the anaerobic methanotrophic archaea.</title>
        <authorList>
            <person name="Chadwick G.L."/>
            <person name="Skennerton C.T."/>
            <person name="Laso-Perez R."/>
            <person name="Leu A.O."/>
            <person name="Speth D.R."/>
            <person name="Yu H."/>
            <person name="Morgan-Lang C."/>
            <person name="Hatzenpichler R."/>
            <person name="Goudeau D."/>
            <person name="Malmstrom R."/>
            <person name="Brazelton W.J."/>
            <person name="Woyke T."/>
            <person name="Hallam S.J."/>
            <person name="Tyson G.W."/>
            <person name="Wegener G."/>
            <person name="Boetius A."/>
            <person name="Orphan V."/>
        </authorList>
    </citation>
    <scope>NUCLEOTIDE SEQUENCE</scope>
</reference>
<gene>
    <name evidence="4" type="ORF">AAMIBBNB_00008</name>
    <name evidence="3" type="ORF">EOOENEJO_00014</name>
    <name evidence="5" type="ORF">JMABOEBK_00020</name>
    <name evidence="2" type="ORF">OONBJFFA_00020</name>
</gene>
<dbReference type="Gene3D" id="3.30.420.130">
    <property type="entry name" value="Dinitrogenase iron-molybdenum cofactor biosynthesis domain"/>
    <property type="match status" value="1"/>
</dbReference>
<dbReference type="EMBL" id="MT631136">
    <property type="protein sequence ID" value="QNO45623.1"/>
    <property type="molecule type" value="Genomic_DNA"/>
</dbReference>
<accession>A0A7G9YBL5</accession>
<name>A0A7G9YBL5_9EURY</name>
<dbReference type="PANTHER" id="PTHR42983:SF1">
    <property type="entry name" value="IRON-MOLYBDENUM PROTEIN"/>
    <property type="match status" value="1"/>
</dbReference>
<dbReference type="Pfam" id="PF02579">
    <property type="entry name" value="Nitro_FeMo-Co"/>
    <property type="match status" value="1"/>
</dbReference>
<protein>
    <recommendedName>
        <fullName evidence="1">Dinitrogenase iron-molybdenum cofactor biosynthesis domain-containing protein</fullName>
    </recommendedName>
</protein>
<dbReference type="InterPro" id="IPR003731">
    <property type="entry name" value="Di-Nase_FeMo-co_biosynth"/>
</dbReference>
<evidence type="ECO:0000313" key="5">
    <source>
        <dbReference type="EMBL" id="QNO45623.1"/>
    </source>
</evidence>
<dbReference type="EMBL" id="MT630800">
    <property type="protein sequence ID" value="QNO43236.1"/>
    <property type="molecule type" value="Genomic_DNA"/>
</dbReference>
<dbReference type="PANTHER" id="PTHR42983">
    <property type="entry name" value="DINITROGENASE IRON-MOLYBDENUM COFACTOR PROTEIN-RELATED"/>
    <property type="match status" value="1"/>
</dbReference>
<proteinExistence type="predicted"/>
<dbReference type="CDD" id="cd00851">
    <property type="entry name" value="MTH1175"/>
    <property type="match status" value="1"/>
</dbReference>
<dbReference type="InterPro" id="IPR033913">
    <property type="entry name" value="MTH1175_dom"/>
</dbReference>
<dbReference type="EMBL" id="MT630718">
    <property type="protein sequence ID" value="QNO42205.1"/>
    <property type="molecule type" value="Genomic_DNA"/>
</dbReference>
<evidence type="ECO:0000313" key="4">
    <source>
        <dbReference type="EMBL" id="QNO45399.1"/>
    </source>
</evidence>
<evidence type="ECO:0000313" key="2">
    <source>
        <dbReference type="EMBL" id="QNO42205.1"/>
    </source>
</evidence>
<organism evidence="4">
    <name type="scientific">Candidatus Methanogaster sp. ANME-2c ERB4</name>
    <dbReference type="NCBI Taxonomy" id="2759911"/>
    <lineage>
        <taxon>Archaea</taxon>
        <taxon>Methanobacteriati</taxon>
        <taxon>Methanobacteriota</taxon>
        <taxon>Stenosarchaea group</taxon>
        <taxon>Methanomicrobia</taxon>
        <taxon>Methanosarcinales</taxon>
        <taxon>ANME-2 cluster</taxon>
        <taxon>Candidatus Methanogasteraceae</taxon>
        <taxon>Candidatus Methanogaster</taxon>
    </lineage>
</organism>
<evidence type="ECO:0000313" key="3">
    <source>
        <dbReference type="EMBL" id="QNO43236.1"/>
    </source>
</evidence>
<dbReference type="EMBL" id="MT631107">
    <property type="protein sequence ID" value="QNO45399.1"/>
    <property type="molecule type" value="Genomic_DNA"/>
</dbReference>
<feature type="domain" description="Dinitrogenase iron-molybdenum cofactor biosynthesis" evidence="1">
    <location>
        <begin position="13"/>
        <end position="102"/>
    </location>
</feature>
<sequence length="112" mass="11354">MRICVTAAGPDPDAAIDPKFGRCPYFVIVDSETMEHETVQNSSMNASSGAGIQAAQTVSGMGAGVVITGQLGPNAVQTLTAAGIKMMTGASGTVRDAIEQYKSGELSEAGMA</sequence>
<dbReference type="InterPro" id="IPR036105">
    <property type="entry name" value="DiNase_FeMo-co_biosyn_sf"/>
</dbReference>
<dbReference type="AlphaFoldDB" id="A0A7G9YBL5"/>